<evidence type="ECO:0000313" key="1">
    <source>
        <dbReference type="EMBL" id="SEM34770.1"/>
    </source>
</evidence>
<evidence type="ECO:0000313" key="2">
    <source>
        <dbReference type="Proteomes" id="UP000198553"/>
    </source>
</evidence>
<keyword evidence="2" id="KW-1185">Reference proteome</keyword>
<accession>A0A1H7XLW9</accession>
<dbReference type="Proteomes" id="UP000198553">
    <property type="component" value="Unassembled WGS sequence"/>
</dbReference>
<reference evidence="2" key="1">
    <citation type="submission" date="2016-10" db="EMBL/GenBank/DDBJ databases">
        <authorList>
            <person name="Varghese N."/>
            <person name="Submissions S."/>
        </authorList>
    </citation>
    <scope>NUCLEOTIDE SEQUENCE [LARGE SCALE GENOMIC DNA]</scope>
    <source>
        <strain evidence="2">B48,IBRC-M 10115,DSM 25386,CECT 8001</strain>
    </source>
</reference>
<organism evidence="1 2">
    <name type="scientific">Mesobacillus persicus</name>
    <dbReference type="NCBI Taxonomy" id="930146"/>
    <lineage>
        <taxon>Bacteria</taxon>
        <taxon>Bacillati</taxon>
        <taxon>Bacillota</taxon>
        <taxon>Bacilli</taxon>
        <taxon>Bacillales</taxon>
        <taxon>Bacillaceae</taxon>
        <taxon>Mesobacillus</taxon>
    </lineage>
</organism>
<dbReference type="STRING" id="930146.SAMN05192533_102269"/>
<proteinExistence type="predicted"/>
<sequence length="93" mass="10732">MILELNEKKYMAPPAKAKLFRKALVITKEYDLDNLTADTLDEVLFFVCEVFNNQFSLEDIYEYVDGRDLVKLVIDSIKHVVGQTTGEEDSKKK</sequence>
<dbReference type="RefSeq" id="WP_090741374.1">
    <property type="nucleotide sequence ID" value="NZ_FOBW01000002.1"/>
</dbReference>
<dbReference type="EMBL" id="FOBW01000002">
    <property type="protein sequence ID" value="SEM34770.1"/>
    <property type="molecule type" value="Genomic_DNA"/>
</dbReference>
<dbReference type="InterPro" id="IPR057006">
    <property type="entry name" value="Phage_TAC_19"/>
</dbReference>
<dbReference type="OrthoDB" id="2915540at2"/>
<dbReference type="NCBIfam" id="NF047360">
    <property type="entry name" value="tail_chap_PVL"/>
    <property type="match status" value="1"/>
</dbReference>
<dbReference type="Pfam" id="PF23857">
    <property type="entry name" value="Phage_TAC_19"/>
    <property type="match status" value="1"/>
</dbReference>
<gene>
    <name evidence="1" type="ORF">SAMN05192533_102269</name>
</gene>
<dbReference type="AlphaFoldDB" id="A0A1H7XLW9"/>
<name>A0A1H7XLW9_9BACI</name>
<protein>
    <submittedName>
        <fullName evidence="1">Uncharacterized protein</fullName>
    </submittedName>
</protein>